<sequence length="1220" mass="134845">MPNQRFAPRKTFTLDSVKEVGRKVGDKYTLYNGTGWRPAYLQRRVLILFILLFAGLIAALEVLDHVSNVNYGIASSIESRHYSWTYGPTAILTIVAALWARVEFQAKQNAPWRALQDQANPAEASQSLLLDYVSVMQPVALWNAFKKRHALVAAGISCSLLLRLIIVFSTGLFALQEIPVTKNIDIDLIDVFDASNPQFNSSDAAPYDILNGVLFRNGTYPEGTNKELVYQRFAAPNISSDAILSAPVLALTSRMNCEPAEIRIHEWQWVQGGMTVETRSMLNFSVPSCTLTKVPVEIPNNDVRYKATFQSAKCVESTKGSDDERILVGAFHINQTTVQSGAGVLGYNIVANISIIRSAQMICSPSYSIAMVNTTYNATEPLKAQVQSLPYSGPSSLSGLTDWDVTEQVAAGERDKYVTKPIVFNNPFSTNGTSVEHPIGMGAWLAGRTGDFDTLFEDGALNNVSNSYYQAMAAQFMRKGLVQHRNSSSSGSAIVNEQRVVMTELPLRVIETCLALNILLGITMVALSSRSKAIYAPWDPNTLSGVANLLSQSDSLTQALKGTSAYLPGALRTRLEGRYFSNRTDDGFSIETVEKEIIEKPEEQVEHHEQQPTPESPSKPLPSLGYRIAIFVSVALVIIALEVVLYESQKNNGLGDVPNNEYIHYAWTLVPAIVMVSLSLSLGSIDSNTRLFAPYARLRSVGASFQESLSLDFRDSLDITLIINSIRTKHFAVLATTLAALTASFLTIVTSGLYSPIEVPRQLQINLARKDTFDRYPPTYNLMDDPFPQTIITAQYIVQANLTYPRWTYENLAFPKLEMSGEVKSQIANESFVDLYLPATRGSQVCKAIPFSDFNKTVRAINDKEIMVNKIPKIACPPYSIDQAWLGGDGPEWLSVKNEDEGAFGVTYYYDPGRYNRNFTSSYNESVPWVSGGVAYYWGYYEGTTLQHAAGLICVPGAEIVNTKVRFKLPSFDLDLEHPPEPDESSAKRITNDHYLPPGTFTPQDDEAMLDTFFDALTAGRYAIPKEYLARPDKIDEVVKAINFQDGIIKAQIFNNNTRSSNISLDTSYRGESQLGTRLRLFQDSISTRVLESLLAFILVLSVLGSILVNTDHILPNSPSSIAAMASLLADSNFLDWYRPSPEEDSSIMILGQKLFAGCRFFIGRREQTASSSSSTASESETQDDYTVYLDDSSRNGRLLAGNSSQSRGPGSREETENSE</sequence>
<proteinExistence type="predicted"/>
<name>A0A1V6T8G8_9EURO</name>
<protein>
    <submittedName>
        <fullName evidence="3">Uncharacterized protein</fullName>
    </submittedName>
</protein>
<accession>A0A1V6T8G8</accession>
<comment type="caution">
    <text evidence="3">The sequence shown here is derived from an EMBL/GenBank/DDBJ whole genome shotgun (WGS) entry which is preliminary data.</text>
</comment>
<dbReference type="OrthoDB" id="5332281at2759"/>
<evidence type="ECO:0000313" key="3">
    <source>
        <dbReference type="EMBL" id="OQE22615.1"/>
    </source>
</evidence>
<evidence type="ECO:0000256" key="1">
    <source>
        <dbReference type="SAM" id="MobiDB-lite"/>
    </source>
</evidence>
<feature type="region of interest" description="Disordered" evidence="1">
    <location>
        <begin position="978"/>
        <end position="1001"/>
    </location>
</feature>
<feature type="transmembrane region" description="Helical" evidence="2">
    <location>
        <begin position="505"/>
        <end position="527"/>
    </location>
</feature>
<feature type="transmembrane region" description="Helical" evidence="2">
    <location>
        <begin position="624"/>
        <end position="645"/>
    </location>
</feature>
<gene>
    <name evidence="3" type="ORF">PENSTE_c010G05295</name>
</gene>
<evidence type="ECO:0000256" key="2">
    <source>
        <dbReference type="SAM" id="Phobius"/>
    </source>
</evidence>
<evidence type="ECO:0000313" key="4">
    <source>
        <dbReference type="Proteomes" id="UP000191285"/>
    </source>
</evidence>
<dbReference type="PANTHER" id="PTHR37544">
    <property type="entry name" value="SPRAY-RELATED"/>
    <property type="match status" value="1"/>
</dbReference>
<dbReference type="Proteomes" id="UP000191285">
    <property type="component" value="Unassembled WGS sequence"/>
</dbReference>
<feature type="region of interest" description="Disordered" evidence="1">
    <location>
        <begin position="1172"/>
        <end position="1220"/>
    </location>
</feature>
<dbReference type="EMBL" id="MLKD01000010">
    <property type="protein sequence ID" value="OQE22615.1"/>
    <property type="molecule type" value="Genomic_DNA"/>
</dbReference>
<dbReference type="Pfam" id="PF11915">
    <property type="entry name" value="DUF3433"/>
    <property type="match status" value="2"/>
</dbReference>
<feature type="transmembrane region" description="Helical" evidence="2">
    <location>
        <begin position="665"/>
        <end position="685"/>
    </location>
</feature>
<keyword evidence="2" id="KW-1133">Transmembrane helix</keyword>
<keyword evidence="4" id="KW-1185">Reference proteome</keyword>
<organism evidence="3 4">
    <name type="scientific">Penicillium steckii</name>
    <dbReference type="NCBI Taxonomy" id="303698"/>
    <lineage>
        <taxon>Eukaryota</taxon>
        <taxon>Fungi</taxon>
        <taxon>Dikarya</taxon>
        <taxon>Ascomycota</taxon>
        <taxon>Pezizomycotina</taxon>
        <taxon>Eurotiomycetes</taxon>
        <taxon>Eurotiomycetidae</taxon>
        <taxon>Eurotiales</taxon>
        <taxon>Aspergillaceae</taxon>
        <taxon>Penicillium</taxon>
    </lineage>
</organism>
<feature type="compositionally biased region" description="Basic and acidic residues" evidence="1">
    <location>
        <begin position="1211"/>
        <end position="1220"/>
    </location>
</feature>
<reference evidence="4" key="1">
    <citation type="journal article" date="2017" name="Nat. Microbiol.">
        <title>Global analysis of biosynthetic gene clusters reveals vast potential of secondary metabolite production in Penicillium species.</title>
        <authorList>
            <person name="Nielsen J.C."/>
            <person name="Grijseels S."/>
            <person name="Prigent S."/>
            <person name="Ji B."/>
            <person name="Dainat J."/>
            <person name="Nielsen K.F."/>
            <person name="Frisvad J.C."/>
            <person name="Workman M."/>
            <person name="Nielsen J."/>
        </authorList>
    </citation>
    <scope>NUCLEOTIDE SEQUENCE [LARGE SCALE GENOMIC DNA]</scope>
    <source>
        <strain evidence="4">IBT 24891</strain>
    </source>
</reference>
<feature type="compositionally biased region" description="Basic and acidic residues" evidence="1">
    <location>
        <begin position="978"/>
        <end position="992"/>
    </location>
</feature>
<feature type="transmembrane region" description="Helical" evidence="2">
    <location>
        <begin position="731"/>
        <end position="754"/>
    </location>
</feature>
<dbReference type="STRING" id="303698.A0A1V6T8G8"/>
<dbReference type="PANTHER" id="PTHR37544:SF3">
    <property type="entry name" value="SPRAY"/>
    <property type="match status" value="1"/>
</dbReference>
<dbReference type="InterPro" id="IPR021840">
    <property type="entry name" value="DUF3433"/>
</dbReference>
<keyword evidence="2" id="KW-0812">Transmembrane</keyword>
<dbReference type="AlphaFoldDB" id="A0A1V6T8G8"/>
<feature type="transmembrane region" description="Helical" evidence="2">
    <location>
        <begin position="83"/>
        <end position="100"/>
    </location>
</feature>
<feature type="transmembrane region" description="Helical" evidence="2">
    <location>
        <begin position="150"/>
        <end position="175"/>
    </location>
</feature>
<feature type="transmembrane region" description="Helical" evidence="2">
    <location>
        <begin position="45"/>
        <end position="63"/>
    </location>
</feature>
<keyword evidence="2" id="KW-0472">Membrane</keyword>